<accession>D4CWK4</accession>
<dbReference type="OrthoDB" id="3186008at2"/>
<reference evidence="1 2" key="1">
    <citation type="submission" date="2010-02" db="EMBL/GenBank/DDBJ databases">
        <authorList>
            <person name="Weinstock G."/>
            <person name="Sodergren E."/>
            <person name="Clifton S."/>
            <person name="Fulton L."/>
            <person name="Fulton B."/>
            <person name="Courtney L."/>
            <person name="Fronick C."/>
            <person name="Harrison M."/>
            <person name="Strong C."/>
            <person name="Farmer C."/>
            <person name="Delahaunty K."/>
            <person name="Markovic C."/>
            <person name="Hall O."/>
            <person name="Minx P."/>
            <person name="Tomlinson C."/>
            <person name="Mitreva M."/>
            <person name="Nelson J."/>
            <person name="Hou S."/>
            <person name="Wollam A."/>
            <person name="Pepin K.H."/>
            <person name="Johnson M."/>
            <person name="Bhonagiri V."/>
            <person name="Zhang X."/>
            <person name="Suruliraj S."/>
            <person name="Warren W."/>
            <person name="Chinwalla A."/>
            <person name="Mardis E.R."/>
            <person name="Wilson R.K."/>
        </authorList>
    </citation>
    <scope>NUCLEOTIDE SEQUENCE [LARGE SCALE GENOMIC DNA]</scope>
    <source>
        <strain evidence="1 2">ATCC 33693</strain>
    </source>
</reference>
<organism evidence="1 2">
    <name type="scientific">Fusobacterium periodonticum ATCC 33693</name>
    <dbReference type="NCBI Taxonomy" id="546275"/>
    <lineage>
        <taxon>Bacteria</taxon>
        <taxon>Fusobacteriati</taxon>
        <taxon>Fusobacteriota</taxon>
        <taxon>Fusobacteriia</taxon>
        <taxon>Fusobacteriales</taxon>
        <taxon>Fusobacteriaceae</taxon>
        <taxon>Fusobacterium</taxon>
    </lineage>
</organism>
<comment type="caution">
    <text evidence="1">The sequence shown here is derived from an EMBL/GenBank/DDBJ whole genome shotgun (WGS) entry which is preliminary data.</text>
</comment>
<name>D4CWK4_9FUSO</name>
<dbReference type="STRING" id="546275.FUSPEROL_01813"/>
<evidence type="ECO:0000313" key="1">
    <source>
        <dbReference type="EMBL" id="EFE86275.1"/>
    </source>
</evidence>
<dbReference type="EMBL" id="ACJY01000091">
    <property type="protein sequence ID" value="EFE86275.1"/>
    <property type="molecule type" value="Genomic_DNA"/>
</dbReference>
<sequence>MGLMDLVKKAFLGATDEENQKNKARMREIFNESVPNGDDYKLIYCHMENFTNAVVVKVTKHANYIVGYKEGEVVVIPVNPDLLDYDKPYVFNKKNESETKTSLGYCIVANPEIKFQFIPITYEPALAGKKDYSVAVTQSSAEVAEFKNFLRKVYKI</sequence>
<dbReference type="RefSeq" id="WP_005974177.1">
    <property type="nucleotide sequence ID" value="NZ_GG665898.1"/>
</dbReference>
<dbReference type="eggNOG" id="ENOG502ZC54">
    <property type="taxonomic scope" value="Bacteria"/>
</dbReference>
<dbReference type="GeneID" id="78420023"/>
<dbReference type="HOGENOM" id="CLU_1693269_0_0_0"/>
<dbReference type="AlphaFoldDB" id="D4CWK4"/>
<protein>
    <submittedName>
        <fullName evidence="1">Uncharacterized protein</fullName>
    </submittedName>
</protein>
<evidence type="ECO:0000313" key="2">
    <source>
        <dbReference type="Proteomes" id="UP000003748"/>
    </source>
</evidence>
<dbReference type="Proteomes" id="UP000003748">
    <property type="component" value="Unassembled WGS sequence"/>
</dbReference>
<gene>
    <name evidence="1" type="ORF">FUSPEROL_01813</name>
</gene>
<proteinExistence type="predicted"/>